<feature type="region of interest" description="Disordered" evidence="1">
    <location>
        <begin position="1"/>
        <end position="36"/>
    </location>
</feature>
<accession>A0AAD9UZ07</accession>
<protein>
    <recommendedName>
        <fullName evidence="4">Transposase domain-containing protein</fullName>
    </recommendedName>
</protein>
<feature type="compositionally biased region" description="Polar residues" evidence="1">
    <location>
        <begin position="25"/>
        <end position="35"/>
    </location>
</feature>
<name>A0AAD9UZ07_ACRCE</name>
<sequence>MSTQKENIGENVPADEQTRSEENTSESISCPSNDDSCTREYNDCLDDCASKRSENYADQIFNEFASLMKQLSADNEDLHEDSIKAAHEINHSTFTEEVADLIEDTVTVENMTVNVEEPIHQNGEIGHEDEMLYEHGARITVGESLLLTMAFIMRHKLSIVASRDLITLLELHCPEKNKAVKELCEFREYFQHLRHPIIEHFSCPNPKCQIYISASNPKDGDVCKICSHPLPGQLEKLKYRFQRGNSGENLINDVYDGKLYKMFSGPGGFLESQFNISFLGNTDGVALIHSTSYGVWPVYLVINELPPLQRFSRMNRIFAGLWFGKGLEVNTGDGNDTNYDIEGVLGLSWAFGIPTCDIIHGTAIDYMHCVCEGVVEQLSRSWFSADKKDSLFFIGDKIDDIDKDFLSIKPVSEITRTRRSIGDKKDWKASEKKNFLLYYAVPLLMKYLPDVYIRHLALLVGGLFRLLKESITPEDREKSASFLKLFCAQAASLYGPQFMTYNVHQLLHLQESVEELGPLWSHSCFFFEDLNELASDVCSVQAKTLYYHLTQKDHYSRSRSEEIKAGVFVIGALENISNNLEFFTEAEWKAIRRKVPRWRKIWSFKRCQINGVIYHSGRYNRVTARNNFTIYFSGEKESRYGSILSNVKVQNQCQLATCSITQCNCKLGCNYFALVQVMTMHQDQLPGLKGKAMIGHIHRVEETTKIITISLECILEKCMLVSVSRRHFVSHLANRIERD</sequence>
<evidence type="ECO:0008006" key="4">
    <source>
        <dbReference type="Google" id="ProtNLM"/>
    </source>
</evidence>
<dbReference type="AlphaFoldDB" id="A0AAD9UZ07"/>
<organism evidence="2 3">
    <name type="scientific">Acropora cervicornis</name>
    <name type="common">Staghorn coral</name>
    <dbReference type="NCBI Taxonomy" id="6130"/>
    <lineage>
        <taxon>Eukaryota</taxon>
        <taxon>Metazoa</taxon>
        <taxon>Cnidaria</taxon>
        <taxon>Anthozoa</taxon>
        <taxon>Hexacorallia</taxon>
        <taxon>Scleractinia</taxon>
        <taxon>Astrocoeniina</taxon>
        <taxon>Acroporidae</taxon>
        <taxon>Acropora</taxon>
    </lineage>
</organism>
<comment type="caution">
    <text evidence="2">The sequence shown here is derived from an EMBL/GenBank/DDBJ whole genome shotgun (WGS) entry which is preliminary data.</text>
</comment>
<keyword evidence="3" id="KW-1185">Reference proteome</keyword>
<dbReference type="PANTHER" id="PTHR46579:SF1">
    <property type="entry name" value="F5_8 TYPE C DOMAIN-CONTAINING PROTEIN"/>
    <property type="match status" value="1"/>
</dbReference>
<dbReference type="Proteomes" id="UP001249851">
    <property type="component" value="Unassembled WGS sequence"/>
</dbReference>
<proteinExistence type="predicted"/>
<evidence type="ECO:0000256" key="1">
    <source>
        <dbReference type="SAM" id="MobiDB-lite"/>
    </source>
</evidence>
<reference evidence="2" key="1">
    <citation type="journal article" date="2023" name="G3 (Bethesda)">
        <title>Whole genome assembly and annotation of the endangered Caribbean coral Acropora cervicornis.</title>
        <authorList>
            <person name="Selwyn J.D."/>
            <person name="Vollmer S.V."/>
        </authorList>
    </citation>
    <scope>NUCLEOTIDE SEQUENCE</scope>
    <source>
        <strain evidence="2">K2</strain>
    </source>
</reference>
<gene>
    <name evidence="2" type="ORF">P5673_023209</name>
</gene>
<evidence type="ECO:0000313" key="2">
    <source>
        <dbReference type="EMBL" id="KAK2555229.1"/>
    </source>
</evidence>
<reference evidence="2" key="2">
    <citation type="journal article" date="2023" name="Science">
        <title>Genomic signatures of disease resistance in endangered staghorn corals.</title>
        <authorList>
            <person name="Vollmer S.V."/>
            <person name="Selwyn J.D."/>
            <person name="Despard B.A."/>
            <person name="Roesel C.L."/>
        </authorList>
    </citation>
    <scope>NUCLEOTIDE SEQUENCE</scope>
    <source>
        <strain evidence="2">K2</strain>
    </source>
</reference>
<dbReference type="PANTHER" id="PTHR46579">
    <property type="entry name" value="F5/8 TYPE C DOMAIN-CONTAINING PROTEIN-RELATED"/>
    <property type="match status" value="1"/>
</dbReference>
<dbReference type="EMBL" id="JARQWQ010000064">
    <property type="protein sequence ID" value="KAK2555229.1"/>
    <property type="molecule type" value="Genomic_DNA"/>
</dbReference>
<evidence type="ECO:0000313" key="3">
    <source>
        <dbReference type="Proteomes" id="UP001249851"/>
    </source>
</evidence>